<dbReference type="EC" id="5.3.3.10" evidence="3"/>
<proteinExistence type="predicted"/>
<name>C7NQK3_HALUD</name>
<evidence type="ECO:0000313" key="4">
    <source>
        <dbReference type="Proteomes" id="UP000002071"/>
    </source>
</evidence>
<dbReference type="KEGG" id="hut:Huta_0274"/>
<evidence type="ECO:0000259" key="2">
    <source>
        <dbReference type="Pfam" id="PF01557"/>
    </source>
</evidence>
<protein>
    <submittedName>
        <fullName evidence="3">5-carboxymethyl-2-hydroxymuconateDelta-isomerase</fullName>
        <ecNumber evidence="3">5.3.3.10</ecNumber>
    </submittedName>
</protein>
<sequence length="258" mass="27672">MKRVRFRDPAGTIRGGRWVVEDGEAYVTTALGASDPVAADDRTYRASDVDVLAPAQPTKIVCIGRNFVDHADEQDADVPDRPLLFLKPPNTVASHGSTVSLLAGKERIDHEAELAVVIGETCHDVDASDAEDVIAGYTCFNDLSNRDDQRVETNWVRGKAFDNAAPMGPVLATPEEVPADASIELRVNGETRQSGSREDMVFSVPELIAEITDYMTLEPGDVIATGTPAGVGPLENGDTVEIEIEGIGTLEHGVHIPE</sequence>
<dbReference type="STRING" id="519442.Huta_0274"/>
<gene>
    <name evidence="3" type="ordered locus">Huta_0274</name>
</gene>
<keyword evidence="3" id="KW-0413">Isomerase</keyword>
<evidence type="ECO:0000256" key="1">
    <source>
        <dbReference type="ARBA" id="ARBA00022723"/>
    </source>
</evidence>
<reference evidence="3 4" key="1">
    <citation type="journal article" date="2009" name="Stand. Genomic Sci.">
        <title>Complete genome sequence of Halorhabdus utahensis type strain (AX-2).</title>
        <authorList>
            <person name="Anderson I."/>
            <person name="Tindall B.J."/>
            <person name="Pomrenke H."/>
            <person name="Goker M."/>
            <person name="Lapidus A."/>
            <person name="Nolan M."/>
            <person name="Copeland A."/>
            <person name="Glavina Del Rio T."/>
            <person name="Chen F."/>
            <person name="Tice H."/>
            <person name="Cheng J.F."/>
            <person name="Lucas S."/>
            <person name="Chertkov O."/>
            <person name="Bruce D."/>
            <person name="Brettin T."/>
            <person name="Detter J.C."/>
            <person name="Han C."/>
            <person name="Goodwin L."/>
            <person name="Land M."/>
            <person name="Hauser L."/>
            <person name="Chang Y.J."/>
            <person name="Jeffries C.D."/>
            <person name="Pitluck S."/>
            <person name="Pati A."/>
            <person name="Mavromatis K."/>
            <person name="Ivanova N."/>
            <person name="Ovchinnikova G."/>
            <person name="Chen A."/>
            <person name="Palaniappan K."/>
            <person name="Chain P."/>
            <person name="Rohde M."/>
            <person name="Bristow J."/>
            <person name="Eisen J.A."/>
            <person name="Markowitz V."/>
            <person name="Hugenholtz P."/>
            <person name="Kyrpides N.C."/>
            <person name="Klenk H.P."/>
        </authorList>
    </citation>
    <scope>NUCLEOTIDE SEQUENCE [LARGE SCALE GENOMIC DNA]</scope>
    <source>
        <strain evidence="4">DSM 12940 / JCM 11049 / AX-2</strain>
    </source>
</reference>
<dbReference type="GO" id="GO:0019752">
    <property type="term" value="P:carboxylic acid metabolic process"/>
    <property type="evidence" value="ECO:0007669"/>
    <property type="project" value="UniProtKB-ARBA"/>
</dbReference>
<dbReference type="SUPFAM" id="SSF56529">
    <property type="entry name" value="FAH"/>
    <property type="match status" value="1"/>
</dbReference>
<dbReference type="InterPro" id="IPR036663">
    <property type="entry name" value="Fumarylacetoacetase_C_sf"/>
</dbReference>
<dbReference type="eggNOG" id="arCOG00235">
    <property type="taxonomic scope" value="Archaea"/>
</dbReference>
<dbReference type="GeneID" id="8382538"/>
<dbReference type="HOGENOM" id="CLU_028458_3_0_2"/>
<dbReference type="AlphaFoldDB" id="C7NQK3"/>
<feature type="domain" description="Fumarylacetoacetase-like C-terminal" evidence="2">
    <location>
        <begin position="59"/>
        <end position="254"/>
    </location>
</feature>
<dbReference type="PANTHER" id="PTHR11820">
    <property type="entry name" value="ACYLPYRUVASE"/>
    <property type="match status" value="1"/>
</dbReference>
<dbReference type="OrthoDB" id="6242at2157"/>
<dbReference type="Gene3D" id="3.90.850.10">
    <property type="entry name" value="Fumarylacetoacetase-like, C-terminal domain"/>
    <property type="match status" value="1"/>
</dbReference>
<keyword evidence="4" id="KW-1185">Reference proteome</keyword>
<dbReference type="GO" id="GO:0018773">
    <property type="term" value="F:acetylpyruvate hydrolase activity"/>
    <property type="evidence" value="ECO:0007669"/>
    <property type="project" value="TreeGrafter"/>
</dbReference>
<evidence type="ECO:0000313" key="3">
    <source>
        <dbReference type="EMBL" id="ACV10462.1"/>
    </source>
</evidence>
<dbReference type="RefSeq" id="WP_012795339.1">
    <property type="nucleotide sequence ID" value="NC_013158.1"/>
</dbReference>
<accession>C7NQK3</accession>
<dbReference type="EMBL" id="CP001687">
    <property type="protein sequence ID" value="ACV10462.1"/>
    <property type="molecule type" value="Genomic_DNA"/>
</dbReference>
<dbReference type="PANTHER" id="PTHR11820:SF7">
    <property type="entry name" value="ACYLPYRUVASE FAHD1, MITOCHONDRIAL"/>
    <property type="match status" value="1"/>
</dbReference>
<dbReference type="GO" id="GO:0008704">
    <property type="term" value="F:5-carboxymethyl-2-hydroxymuconate delta-isomerase activity"/>
    <property type="evidence" value="ECO:0007669"/>
    <property type="project" value="UniProtKB-EC"/>
</dbReference>
<dbReference type="InterPro" id="IPR011234">
    <property type="entry name" value="Fumarylacetoacetase-like_C"/>
</dbReference>
<dbReference type="FunFam" id="3.90.850.10:FF:000002">
    <property type="entry name" value="2-hydroxyhepta-2,4-diene-1,7-dioate isomerase"/>
    <property type="match status" value="1"/>
</dbReference>
<organism evidence="3 4">
    <name type="scientific">Halorhabdus utahensis (strain DSM 12940 / JCM 11049 / AX-2)</name>
    <dbReference type="NCBI Taxonomy" id="519442"/>
    <lineage>
        <taxon>Archaea</taxon>
        <taxon>Methanobacteriati</taxon>
        <taxon>Methanobacteriota</taxon>
        <taxon>Stenosarchaea group</taxon>
        <taxon>Halobacteria</taxon>
        <taxon>Halobacteriales</taxon>
        <taxon>Haloarculaceae</taxon>
        <taxon>Halorhabdus</taxon>
    </lineage>
</organism>
<dbReference type="GO" id="GO:0046872">
    <property type="term" value="F:metal ion binding"/>
    <property type="evidence" value="ECO:0007669"/>
    <property type="project" value="UniProtKB-KW"/>
</dbReference>
<keyword evidence="1" id="KW-0479">Metal-binding</keyword>
<dbReference type="Pfam" id="PF01557">
    <property type="entry name" value="FAA_hydrolase"/>
    <property type="match status" value="1"/>
</dbReference>
<dbReference type="Proteomes" id="UP000002071">
    <property type="component" value="Chromosome"/>
</dbReference>